<sequence length="169" mass="18843">MLRLSLAKNSTSLAKNSAMLADVEEVIPNSTFSTRPTGSCASYSRKAWTAHRPGNGVQTDRYQMSRCTETLNRTQGACGYCKSVGKRFDGHSKNTCPELFALKPCSLCGADGFDNHTLTHCPSQQKVKLELKRDHRRRVDSKQMEGLLRFNGSAATDRSDVLLFCDEYR</sequence>
<proteinExistence type="inferred from homology"/>
<dbReference type="EMBL" id="UYSL01021314">
    <property type="protein sequence ID" value="VDL77908.1"/>
    <property type="molecule type" value="Genomic_DNA"/>
</dbReference>
<dbReference type="InterPro" id="IPR024161">
    <property type="entry name" value="Znf_nanos-typ"/>
</dbReference>
<reference evidence="5" key="1">
    <citation type="submission" date="2017-02" db="UniProtKB">
        <authorList>
            <consortium name="WormBaseParasite"/>
        </authorList>
    </citation>
    <scope>IDENTIFICATION</scope>
</reference>
<evidence type="ECO:0000313" key="3">
    <source>
        <dbReference type="EMBL" id="VDL77908.1"/>
    </source>
</evidence>
<keyword evidence="1" id="KW-0863">Zinc-finger</keyword>
<keyword evidence="1" id="KW-0694">RNA-binding</keyword>
<reference evidence="3 4" key="2">
    <citation type="submission" date="2018-11" db="EMBL/GenBank/DDBJ databases">
        <authorList>
            <consortium name="Pathogen Informatics"/>
        </authorList>
    </citation>
    <scope>NUCLEOTIDE SEQUENCE [LARGE SCALE GENOMIC DNA]</scope>
</reference>
<keyword evidence="1" id="KW-0479">Metal-binding</keyword>
<evidence type="ECO:0000259" key="2">
    <source>
        <dbReference type="PROSITE" id="PS51522"/>
    </source>
</evidence>
<evidence type="ECO:0000313" key="5">
    <source>
        <dbReference type="WBParaSite" id="NBR_0001431801-mRNA-1"/>
    </source>
</evidence>
<dbReference type="Proteomes" id="UP000271162">
    <property type="component" value="Unassembled WGS sequence"/>
</dbReference>
<dbReference type="Gene3D" id="4.10.60.30">
    <property type="entry name" value="Nanos, RNA-binding domain"/>
    <property type="match status" value="1"/>
</dbReference>
<keyword evidence="4" id="KW-1185">Reference proteome</keyword>
<organism evidence="5">
    <name type="scientific">Nippostrongylus brasiliensis</name>
    <name type="common">Rat hookworm</name>
    <dbReference type="NCBI Taxonomy" id="27835"/>
    <lineage>
        <taxon>Eukaryota</taxon>
        <taxon>Metazoa</taxon>
        <taxon>Ecdysozoa</taxon>
        <taxon>Nematoda</taxon>
        <taxon>Chromadorea</taxon>
        <taxon>Rhabditida</taxon>
        <taxon>Rhabditina</taxon>
        <taxon>Rhabditomorpha</taxon>
        <taxon>Strongyloidea</taxon>
        <taxon>Heligmosomidae</taxon>
        <taxon>Nippostrongylus</taxon>
    </lineage>
</organism>
<evidence type="ECO:0000313" key="4">
    <source>
        <dbReference type="Proteomes" id="UP000271162"/>
    </source>
</evidence>
<dbReference type="InterPro" id="IPR038129">
    <property type="entry name" value="Nanos_sf"/>
</dbReference>
<dbReference type="GO" id="GO:0003723">
    <property type="term" value="F:RNA binding"/>
    <property type="evidence" value="ECO:0007669"/>
    <property type="project" value="UniProtKB-UniRule"/>
</dbReference>
<dbReference type="STRING" id="27835.A0A0N4YCN9"/>
<name>A0A0N4YCN9_NIPBR</name>
<keyword evidence="1" id="KW-0862">Zinc</keyword>
<protein>
    <submittedName>
        <fullName evidence="5">Nanos-type domain-containing protein</fullName>
    </submittedName>
</protein>
<accession>A0A0N4YCN9</accession>
<evidence type="ECO:0000256" key="1">
    <source>
        <dbReference type="PROSITE-ProRule" id="PRU00855"/>
    </source>
</evidence>
<dbReference type="AlphaFoldDB" id="A0A0N4YCN9"/>
<dbReference type="PROSITE" id="PS51522">
    <property type="entry name" value="ZF_NANOS"/>
    <property type="match status" value="1"/>
</dbReference>
<gene>
    <name evidence="3" type="ORF">NBR_LOCUS14319</name>
</gene>
<dbReference type="WBParaSite" id="NBR_0001431801-mRNA-1">
    <property type="protein sequence ID" value="NBR_0001431801-mRNA-1"/>
    <property type="gene ID" value="NBR_0001431801"/>
</dbReference>
<dbReference type="GO" id="GO:0006417">
    <property type="term" value="P:regulation of translation"/>
    <property type="evidence" value="ECO:0007669"/>
    <property type="project" value="UniProtKB-UniRule"/>
</dbReference>
<dbReference type="GO" id="GO:0008270">
    <property type="term" value="F:zinc ion binding"/>
    <property type="evidence" value="ECO:0007669"/>
    <property type="project" value="UniProtKB-KW"/>
</dbReference>
<comment type="similarity">
    <text evidence="1">Belongs to the nanos family.</text>
</comment>
<keyword evidence="1" id="KW-0810">Translation regulation</keyword>
<feature type="domain" description="Nanos-type" evidence="2">
    <location>
        <begin position="77"/>
        <end position="123"/>
    </location>
</feature>